<dbReference type="Proteomes" id="UP001176521">
    <property type="component" value="Unassembled WGS sequence"/>
</dbReference>
<evidence type="ECO:0000313" key="3">
    <source>
        <dbReference type="Proteomes" id="UP001176521"/>
    </source>
</evidence>
<evidence type="ECO:0000256" key="1">
    <source>
        <dbReference type="SAM" id="MobiDB-lite"/>
    </source>
</evidence>
<dbReference type="AlphaFoldDB" id="A0AAN6JJI8"/>
<name>A0AAN6JJI8_9BASI</name>
<sequence>MVEHAAERALAIAEVWEVLADAVDPVDLPELRLVCRQANEAAARRAFHSFKFKISRNSYAPARLRSIRSLAHVRHLQLDCPSLMNLKRLLGVMTVLMGGPCEERIHVVDLKLSASQFPALLEASKLYPVLRRRLRSLWIVGQGISDYRSWNGSDAVQWWEAVADFLSLGAASAGVDAAASLGAVPLRYLLISPDTGLNGILWPDQITNGPRVRFYGALRDIVAPHLEFLAVKIGRTEPQPTEKGNANPFFALSRITWPKLRRLYLAVINTHFTEFERQDFDVLLRGSPELEELDLTVSMTYPLRLRTYLPKLRHLKLQMVPEADQLEHSDASRDEVVAFIQQHCGQLVSLSLEVQKHSTGFMLFWPGNQQQDAPRLPSWEPIDIDLAAFPRLRAISGHFHCLNPSRAAPWSVKINAGPHEDRAQAAQREAQLSEESAEQGQAAWSQAFAEERRRTSFSAVTDLQLECCEPRQIEHGLAHLVDLVKEGHVNGAQLRELHLTQSPPRHNMYQRQTDPDGVDRQQLWRWLRRIAVALDRLEVLSLPLSYYESGTYIGRCEREAHFGHGDDVDAGVPRRLRFIVEGDTWYRVVRTRAWPAPDEGMSGGGATMVRLEEVNPRHLALAHPADVLPTLRIEDFCAGLSKHPPLPRSFPSLMEHLDVADPVLRYR</sequence>
<accession>A0AAN6JJI8</accession>
<reference evidence="2" key="1">
    <citation type="journal article" date="2023" name="PhytoFront">
        <title>Draft Genome Resources of Seven Strains of Tilletia horrida, Causal Agent of Kernel Smut of Rice.</title>
        <authorList>
            <person name="Khanal S."/>
            <person name="Antony Babu S."/>
            <person name="Zhou X.G."/>
        </authorList>
    </citation>
    <scope>NUCLEOTIDE SEQUENCE</scope>
    <source>
        <strain evidence="2">TX3</strain>
    </source>
</reference>
<dbReference type="EMBL" id="JAPDMQ010000238">
    <property type="protein sequence ID" value="KAK0529615.1"/>
    <property type="molecule type" value="Genomic_DNA"/>
</dbReference>
<gene>
    <name evidence="2" type="ORF">OC842_004189</name>
</gene>
<evidence type="ECO:0000313" key="2">
    <source>
        <dbReference type="EMBL" id="KAK0529615.1"/>
    </source>
</evidence>
<comment type="caution">
    <text evidence="2">The sequence shown here is derived from an EMBL/GenBank/DDBJ whole genome shotgun (WGS) entry which is preliminary data.</text>
</comment>
<proteinExistence type="predicted"/>
<feature type="compositionally biased region" description="Low complexity" evidence="1">
    <location>
        <begin position="424"/>
        <end position="445"/>
    </location>
</feature>
<feature type="region of interest" description="Disordered" evidence="1">
    <location>
        <begin position="420"/>
        <end position="445"/>
    </location>
</feature>
<keyword evidence="3" id="KW-1185">Reference proteome</keyword>
<organism evidence="2 3">
    <name type="scientific">Tilletia horrida</name>
    <dbReference type="NCBI Taxonomy" id="155126"/>
    <lineage>
        <taxon>Eukaryota</taxon>
        <taxon>Fungi</taxon>
        <taxon>Dikarya</taxon>
        <taxon>Basidiomycota</taxon>
        <taxon>Ustilaginomycotina</taxon>
        <taxon>Exobasidiomycetes</taxon>
        <taxon>Tilletiales</taxon>
        <taxon>Tilletiaceae</taxon>
        <taxon>Tilletia</taxon>
    </lineage>
</organism>
<protein>
    <submittedName>
        <fullName evidence="2">Uncharacterized protein</fullName>
    </submittedName>
</protein>